<protein>
    <submittedName>
        <fullName evidence="8">Putative ammonium transporter 2 (inferred by orthology to a C. elegans protein)</fullName>
    </submittedName>
</protein>
<reference evidence="6 7" key="2">
    <citation type="submission" date="2018-11" db="EMBL/GenBank/DDBJ databases">
        <authorList>
            <consortium name="Pathogen Informatics"/>
        </authorList>
    </citation>
    <scope>NUCLEOTIDE SEQUENCE [LARGE SCALE GENOMIC DNA]</scope>
</reference>
<accession>A0A0M3J252</accession>
<evidence type="ECO:0000313" key="6">
    <source>
        <dbReference type="EMBL" id="VDK18810.1"/>
    </source>
</evidence>
<evidence type="ECO:0000256" key="2">
    <source>
        <dbReference type="ARBA" id="ARBA00022692"/>
    </source>
</evidence>
<keyword evidence="4" id="KW-0472">Membrane</keyword>
<dbReference type="SUPFAM" id="SSF111352">
    <property type="entry name" value="Ammonium transporter"/>
    <property type="match status" value="1"/>
</dbReference>
<evidence type="ECO:0000256" key="1">
    <source>
        <dbReference type="ARBA" id="ARBA00004141"/>
    </source>
</evidence>
<keyword evidence="7" id="KW-1185">Reference proteome</keyword>
<keyword evidence="3" id="KW-1133">Transmembrane helix</keyword>
<dbReference type="AlphaFoldDB" id="A0A0M3J252"/>
<evidence type="ECO:0000259" key="5">
    <source>
        <dbReference type="Pfam" id="PF00909"/>
    </source>
</evidence>
<evidence type="ECO:0000313" key="7">
    <source>
        <dbReference type="Proteomes" id="UP000267096"/>
    </source>
</evidence>
<gene>
    <name evidence="6" type="ORF">ASIM_LOCUS1485</name>
</gene>
<evidence type="ECO:0000313" key="8">
    <source>
        <dbReference type="WBParaSite" id="ASIM_0000160801-mRNA-1"/>
    </source>
</evidence>
<dbReference type="WBParaSite" id="ASIM_0000160801-mRNA-1">
    <property type="protein sequence ID" value="ASIM_0000160801-mRNA-1"/>
    <property type="gene ID" value="ASIM_0000160801"/>
</dbReference>
<feature type="domain" description="Ammonium transporter AmtB-like" evidence="5">
    <location>
        <begin position="6"/>
        <end position="56"/>
    </location>
</feature>
<dbReference type="GO" id="GO:0008519">
    <property type="term" value="F:ammonium channel activity"/>
    <property type="evidence" value="ECO:0007669"/>
    <property type="project" value="InterPro"/>
</dbReference>
<dbReference type="GO" id="GO:0097272">
    <property type="term" value="P:ammonium homeostasis"/>
    <property type="evidence" value="ECO:0007669"/>
    <property type="project" value="TreeGrafter"/>
</dbReference>
<dbReference type="Pfam" id="PF00909">
    <property type="entry name" value="Ammonium_transp"/>
    <property type="match status" value="1"/>
</dbReference>
<proteinExistence type="predicted"/>
<dbReference type="OrthoDB" id="534912at2759"/>
<evidence type="ECO:0000256" key="4">
    <source>
        <dbReference type="ARBA" id="ARBA00023136"/>
    </source>
</evidence>
<keyword evidence="2" id="KW-0812">Transmembrane</keyword>
<dbReference type="EMBL" id="UYRR01001600">
    <property type="protein sequence ID" value="VDK18810.1"/>
    <property type="molecule type" value="Genomic_DNA"/>
</dbReference>
<evidence type="ECO:0000256" key="3">
    <source>
        <dbReference type="ARBA" id="ARBA00022989"/>
    </source>
</evidence>
<name>A0A0M3J252_ANISI</name>
<dbReference type="GO" id="GO:0005886">
    <property type="term" value="C:plasma membrane"/>
    <property type="evidence" value="ECO:0007669"/>
    <property type="project" value="TreeGrafter"/>
</dbReference>
<dbReference type="Gene3D" id="1.10.3430.10">
    <property type="entry name" value="Ammonium transporter AmtB like domains"/>
    <property type="match status" value="1"/>
</dbReference>
<dbReference type="PANTHER" id="PTHR11730">
    <property type="entry name" value="AMMONIUM TRANSPORTER"/>
    <property type="match status" value="1"/>
</dbReference>
<sequence length="67" mass="7235">MLNAEVHLVGGAAGLAATLFLGPRTNRFGEKGSQQMSNPTNAVLGTFMLWWGWFGLDLRGFQAVPDL</sequence>
<organism evidence="8">
    <name type="scientific">Anisakis simplex</name>
    <name type="common">Herring worm</name>
    <dbReference type="NCBI Taxonomy" id="6269"/>
    <lineage>
        <taxon>Eukaryota</taxon>
        <taxon>Metazoa</taxon>
        <taxon>Ecdysozoa</taxon>
        <taxon>Nematoda</taxon>
        <taxon>Chromadorea</taxon>
        <taxon>Rhabditida</taxon>
        <taxon>Spirurina</taxon>
        <taxon>Ascaridomorpha</taxon>
        <taxon>Ascaridoidea</taxon>
        <taxon>Anisakidae</taxon>
        <taxon>Anisakis</taxon>
        <taxon>Anisakis simplex complex</taxon>
    </lineage>
</organism>
<dbReference type="Proteomes" id="UP000267096">
    <property type="component" value="Unassembled WGS sequence"/>
</dbReference>
<dbReference type="InterPro" id="IPR024041">
    <property type="entry name" value="NH4_transpt_AmtB-like_dom"/>
</dbReference>
<dbReference type="PANTHER" id="PTHR11730:SF58">
    <property type="entry name" value="AMMONIUM TRANSPORTER"/>
    <property type="match status" value="1"/>
</dbReference>
<comment type="subcellular location">
    <subcellularLocation>
        <location evidence="1">Membrane</location>
        <topology evidence="1">Multi-pass membrane protein</topology>
    </subcellularLocation>
</comment>
<dbReference type="InterPro" id="IPR029020">
    <property type="entry name" value="Ammonium/urea_transptr"/>
</dbReference>
<reference evidence="8" key="1">
    <citation type="submission" date="2017-02" db="UniProtKB">
        <authorList>
            <consortium name="WormBaseParasite"/>
        </authorList>
    </citation>
    <scope>IDENTIFICATION</scope>
</reference>